<dbReference type="EMBL" id="JBHSZI010000001">
    <property type="protein sequence ID" value="MFC7057545.1"/>
    <property type="molecule type" value="Genomic_DNA"/>
</dbReference>
<feature type="domain" description="UspA" evidence="2">
    <location>
        <begin position="149"/>
        <end position="286"/>
    </location>
</feature>
<protein>
    <submittedName>
        <fullName evidence="3">Universal stress protein</fullName>
    </submittedName>
</protein>
<gene>
    <name evidence="3" type="ORF">ACFQQG_04350</name>
</gene>
<sequence>MFDEILFPVDDSEQAAAATDHALTVAAKHEATLHVLNVADTNQLSLARVQGDVVDALISEGERAVEETADRARQQGVTTVTDVIQGQPYRSIIEYADNVDIDLIVMPTHGRRKLERFLMGSTTERVLRRSTVPVLTVRPGEDSLPAYPYDSVLVPTDGSDAAGTAVELGIDLAAHSGSAFHALSIVEISGLGEDVVSEDGFAAVEEQAQDVVDDAVALAEETGLADTTGTVGHGLSIYEEVISYVEDHDIAAIVVGTQGRSGVERYLLGSVAEYLVRTAPVPVLTVQAAE</sequence>
<feature type="domain" description="UspA" evidence="2">
    <location>
        <begin position="1"/>
        <end position="138"/>
    </location>
</feature>
<dbReference type="InterPro" id="IPR006016">
    <property type="entry name" value="UspA"/>
</dbReference>
<evidence type="ECO:0000313" key="4">
    <source>
        <dbReference type="Proteomes" id="UP001596445"/>
    </source>
</evidence>
<dbReference type="InterPro" id="IPR006015">
    <property type="entry name" value="Universal_stress_UspA"/>
</dbReference>
<dbReference type="PRINTS" id="PR01438">
    <property type="entry name" value="UNVRSLSTRESS"/>
</dbReference>
<dbReference type="Pfam" id="PF00582">
    <property type="entry name" value="Usp"/>
    <property type="match status" value="2"/>
</dbReference>
<evidence type="ECO:0000256" key="1">
    <source>
        <dbReference type="ARBA" id="ARBA00008791"/>
    </source>
</evidence>
<comment type="similarity">
    <text evidence="1">Belongs to the universal stress protein A family.</text>
</comment>
<evidence type="ECO:0000313" key="3">
    <source>
        <dbReference type="EMBL" id="MFC7057545.1"/>
    </source>
</evidence>
<organism evidence="3 4">
    <name type="scientific">Halovenus salina</name>
    <dbReference type="NCBI Taxonomy" id="1510225"/>
    <lineage>
        <taxon>Archaea</taxon>
        <taxon>Methanobacteriati</taxon>
        <taxon>Methanobacteriota</taxon>
        <taxon>Stenosarchaea group</taxon>
        <taxon>Halobacteria</taxon>
        <taxon>Halobacteriales</taxon>
        <taxon>Haloarculaceae</taxon>
        <taxon>Halovenus</taxon>
    </lineage>
</organism>
<dbReference type="SUPFAM" id="SSF52402">
    <property type="entry name" value="Adenine nucleotide alpha hydrolases-like"/>
    <property type="match status" value="2"/>
</dbReference>
<dbReference type="Gene3D" id="3.40.50.620">
    <property type="entry name" value="HUPs"/>
    <property type="match status" value="2"/>
</dbReference>
<dbReference type="Proteomes" id="UP001596445">
    <property type="component" value="Unassembled WGS sequence"/>
</dbReference>
<evidence type="ECO:0000259" key="2">
    <source>
        <dbReference type="Pfam" id="PF00582"/>
    </source>
</evidence>
<reference evidence="3 4" key="1">
    <citation type="journal article" date="2019" name="Int. J. Syst. Evol. Microbiol.">
        <title>The Global Catalogue of Microorganisms (GCM) 10K type strain sequencing project: providing services to taxonomists for standard genome sequencing and annotation.</title>
        <authorList>
            <consortium name="The Broad Institute Genomics Platform"/>
            <consortium name="The Broad Institute Genome Sequencing Center for Infectious Disease"/>
            <person name="Wu L."/>
            <person name="Ma J."/>
        </authorList>
    </citation>
    <scope>NUCLEOTIDE SEQUENCE [LARGE SCALE GENOMIC DNA]</scope>
    <source>
        <strain evidence="3 4">JCM 30072</strain>
    </source>
</reference>
<keyword evidence="4" id="KW-1185">Reference proteome</keyword>
<comment type="caution">
    <text evidence="3">The sequence shown here is derived from an EMBL/GenBank/DDBJ whole genome shotgun (WGS) entry which is preliminary data.</text>
</comment>
<dbReference type="AlphaFoldDB" id="A0ABD5VWI0"/>
<accession>A0ABD5VWI0</accession>
<proteinExistence type="inferred from homology"/>
<dbReference type="InterPro" id="IPR014729">
    <property type="entry name" value="Rossmann-like_a/b/a_fold"/>
</dbReference>
<name>A0ABD5VWI0_9EURY</name>
<dbReference type="GeneID" id="76629422"/>
<dbReference type="PANTHER" id="PTHR46268:SF6">
    <property type="entry name" value="UNIVERSAL STRESS PROTEIN UP12"/>
    <property type="match status" value="1"/>
</dbReference>
<dbReference type="RefSeq" id="WP_267163310.1">
    <property type="nucleotide sequence ID" value="NZ_CP112972.1"/>
</dbReference>
<dbReference type="CDD" id="cd00293">
    <property type="entry name" value="USP-like"/>
    <property type="match status" value="2"/>
</dbReference>
<dbReference type="PANTHER" id="PTHR46268">
    <property type="entry name" value="STRESS RESPONSE PROTEIN NHAX"/>
    <property type="match status" value="1"/>
</dbReference>